<dbReference type="CDD" id="cd13999">
    <property type="entry name" value="STKc_MAP3K-like"/>
    <property type="match status" value="1"/>
</dbReference>
<dbReference type="InterPro" id="IPR017441">
    <property type="entry name" value="Protein_kinase_ATP_BS"/>
</dbReference>
<gene>
    <name evidence="3" type="ORF">M9Y10_017966</name>
</gene>
<proteinExistence type="predicted"/>
<dbReference type="PROSITE" id="PS00107">
    <property type="entry name" value="PROTEIN_KINASE_ATP"/>
    <property type="match status" value="1"/>
</dbReference>
<dbReference type="Proteomes" id="UP001470230">
    <property type="component" value="Unassembled WGS sequence"/>
</dbReference>
<dbReference type="PANTHER" id="PTHR44329:SF214">
    <property type="entry name" value="PROTEIN KINASE DOMAIN-CONTAINING PROTEIN"/>
    <property type="match status" value="1"/>
</dbReference>
<keyword evidence="1" id="KW-0067">ATP-binding</keyword>
<sequence>MKHFYPPPRPTGSAHFQTQSPIVQERIVDYKIKHEDLETLRLIGSGAYGEVFEGIYKPTQEKVAIKKLIIIKSDARSEELYRREVDVLSKVKHPYLLPFIGYTDTEPFCIVTKYIPNGSLYDHLHRDTNEHDLTGTELTVIAYGIASGMTYLHSLNAFHRDLKTQNILLTNNNIPIICDFGSTRKAESQNTMTMESAGTPNYMAPEFFQGGHYNKEVDVYSFGMMLWEMLTKEVPFYGLETPQVIYSVVFQKKRPEIPDTTPSKLKLIIELCWAQDPKERPSFDKIAQLFKSGEVQFPGNNRQNFIDKINQYLREEGQYCINSIPTPNTTIPIPSPSRPSVFSIVSSSPKLMTVSPSQGQRSSRHRDSLPINLLQPNELEKNTMIEKKALAYLQTLNEKTPQFVLEFFNNHIDDNTLPQIKSLWPPFLELLNKAPPEMHQQVYSLTIKFAQNHDILNLITYVTNLSDYVSDNTMDLLLYVVDFCPQAIDVHLVQQLMNFSIQTEKSSMKAVILLYKIMISIQIFQVKILIFFQSKVIDFVNRPGGEIMLKAIFLFNVYEPKFTFSYAHSNNIQNVIAAYEVNFNDPNGKAEYFTLDAVLKKHMLSKSEKLRMLSFEYIRRFAEGAQNGPLNEICISLLQAASLYESEEAILLLCNIAARPGPVCPVFISTAKKWLLTDKPKTFLNLFLVLLENNNAKREFVYLTETYIYLTHLIKANQPEVFLIICFVIKITCLNAQVASLFSKSKIADYVAIQTQKVTDFDDLQLATQGIINLAQYTDSPYFSDLVKHFFSLLSRCAENPDVSKLILTALNSLVKQKSTYKTFTDANPLAIFRRLNDPKGELAQYENSIISVLQKGGEFGI</sequence>
<dbReference type="SUPFAM" id="SSF56112">
    <property type="entry name" value="Protein kinase-like (PK-like)"/>
    <property type="match status" value="1"/>
</dbReference>
<evidence type="ECO:0000256" key="1">
    <source>
        <dbReference type="PROSITE-ProRule" id="PRU10141"/>
    </source>
</evidence>
<evidence type="ECO:0000313" key="3">
    <source>
        <dbReference type="EMBL" id="KAK8852969.1"/>
    </source>
</evidence>
<dbReference type="SMART" id="SM00220">
    <property type="entry name" value="S_TKc"/>
    <property type="match status" value="1"/>
</dbReference>
<name>A0ABR2HWK0_9EUKA</name>
<protein>
    <recommendedName>
        <fullName evidence="2">Protein kinase domain-containing protein</fullName>
    </recommendedName>
</protein>
<feature type="binding site" evidence="1">
    <location>
        <position position="72"/>
    </location>
    <ligand>
        <name>ATP</name>
        <dbReference type="ChEBI" id="CHEBI:30616"/>
    </ligand>
</feature>
<feature type="domain" description="Protein kinase" evidence="2">
    <location>
        <begin position="37"/>
        <end position="306"/>
    </location>
</feature>
<dbReference type="InterPro" id="IPR051681">
    <property type="entry name" value="Ser/Thr_Kinases-Pseudokinases"/>
</dbReference>
<reference evidence="3 4" key="1">
    <citation type="submission" date="2024-04" db="EMBL/GenBank/DDBJ databases">
        <title>Tritrichomonas musculus Genome.</title>
        <authorList>
            <person name="Alves-Ferreira E."/>
            <person name="Grigg M."/>
            <person name="Lorenzi H."/>
            <person name="Galac M."/>
        </authorList>
    </citation>
    <scope>NUCLEOTIDE SEQUENCE [LARGE SCALE GENOMIC DNA]</scope>
    <source>
        <strain evidence="3 4">EAF2021</strain>
    </source>
</reference>
<dbReference type="PRINTS" id="PR00109">
    <property type="entry name" value="TYRKINASE"/>
</dbReference>
<keyword evidence="4" id="KW-1185">Reference proteome</keyword>
<dbReference type="InterPro" id="IPR011009">
    <property type="entry name" value="Kinase-like_dom_sf"/>
</dbReference>
<dbReference type="PANTHER" id="PTHR44329">
    <property type="entry name" value="SERINE/THREONINE-PROTEIN KINASE TNNI3K-RELATED"/>
    <property type="match status" value="1"/>
</dbReference>
<dbReference type="PROSITE" id="PS50011">
    <property type="entry name" value="PROTEIN_KINASE_DOM"/>
    <property type="match status" value="1"/>
</dbReference>
<dbReference type="InterPro" id="IPR001245">
    <property type="entry name" value="Ser-Thr/Tyr_kinase_cat_dom"/>
</dbReference>
<dbReference type="Pfam" id="PF07714">
    <property type="entry name" value="PK_Tyr_Ser-Thr"/>
    <property type="match status" value="1"/>
</dbReference>
<dbReference type="InterPro" id="IPR016024">
    <property type="entry name" value="ARM-type_fold"/>
</dbReference>
<dbReference type="Gene3D" id="1.10.510.10">
    <property type="entry name" value="Transferase(Phosphotransferase) domain 1"/>
    <property type="match status" value="1"/>
</dbReference>
<comment type="caution">
    <text evidence="3">The sequence shown here is derived from an EMBL/GenBank/DDBJ whole genome shotgun (WGS) entry which is preliminary data.</text>
</comment>
<evidence type="ECO:0000259" key="2">
    <source>
        <dbReference type="PROSITE" id="PS50011"/>
    </source>
</evidence>
<accession>A0ABR2HWK0</accession>
<keyword evidence="1" id="KW-0547">Nucleotide-binding</keyword>
<dbReference type="SUPFAM" id="SSF48371">
    <property type="entry name" value="ARM repeat"/>
    <property type="match status" value="1"/>
</dbReference>
<organism evidence="3 4">
    <name type="scientific">Tritrichomonas musculus</name>
    <dbReference type="NCBI Taxonomy" id="1915356"/>
    <lineage>
        <taxon>Eukaryota</taxon>
        <taxon>Metamonada</taxon>
        <taxon>Parabasalia</taxon>
        <taxon>Tritrichomonadida</taxon>
        <taxon>Tritrichomonadidae</taxon>
        <taxon>Tritrichomonas</taxon>
    </lineage>
</organism>
<dbReference type="InterPro" id="IPR000719">
    <property type="entry name" value="Prot_kinase_dom"/>
</dbReference>
<dbReference type="EMBL" id="JAPFFF010000023">
    <property type="protein sequence ID" value="KAK8852969.1"/>
    <property type="molecule type" value="Genomic_DNA"/>
</dbReference>
<evidence type="ECO:0000313" key="4">
    <source>
        <dbReference type="Proteomes" id="UP001470230"/>
    </source>
</evidence>